<feature type="domain" description="Metallo-beta-lactamase" evidence="1">
    <location>
        <begin position="2"/>
        <end position="47"/>
    </location>
</feature>
<name>A0A7Y0L5T8_9FIRM</name>
<sequence length="49" mass="5257">MDTCLPNRTPAIWHELAGAPVSDILITHYDVDHIGSLAWLAEKSGAAAQ</sequence>
<dbReference type="SUPFAM" id="SSF56281">
    <property type="entry name" value="Metallo-hydrolase/oxidoreductase"/>
    <property type="match status" value="1"/>
</dbReference>
<protein>
    <submittedName>
        <fullName evidence="2">MBL fold metallo-hydrolase</fullName>
    </submittedName>
</protein>
<dbReference type="Gene3D" id="3.60.15.10">
    <property type="entry name" value="Ribonuclease Z/Hydroxyacylglutathione hydrolase-like"/>
    <property type="match status" value="1"/>
</dbReference>
<dbReference type="EMBL" id="JABBVZ010000065">
    <property type="protein sequence ID" value="NMP23766.1"/>
    <property type="molecule type" value="Genomic_DNA"/>
</dbReference>
<keyword evidence="3" id="KW-1185">Reference proteome</keyword>
<evidence type="ECO:0000313" key="2">
    <source>
        <dbReference type="EMBL" id="NMP23766.1"/>
    </source>
</evidence>
<evidence type="ECO:0000259" key="1">
    <source>
        <dbReference type="Pfam" id="PF00753"/>
    </source>
</evidence>
<dbReference type="Proteomes" id="UP000533476">
    <property type="component" value="Unassembled WGS sequence"/>
</dbReference>
<proteinExistence type="predicted"/>
<dbReference type="InterPro" id="IPR001279">
    <property type="entry name" value="Metallo-B-lactamas"/>
</dbReference>
<dbReference type="AlphaFoldDB" id="A0A7Y0L5T8"/>
<comment type="caution">
    <text evidence="2">The sequence shown here is derived from an EMBL/GenBank/DDBJ whole genome shotgun (WGS) entry which is preliminary data.</text>
</comment>
<accession>A0A7Y0L5T8</accession>
<organism evidence="2 3">
    <name type="scientific">Sulfobacillus harzensis</name>
    <dbReference type="NCBI Taxonomy" id="2729629"/>
    <lineage>
        <taxon>Bacteria</taxon>
        <taxon>Bacillati</taxon>
        <taxon>Bacillota</taxon>
        <taxon>Clostridia</taxon>
        <taxon>Eubacteriales</taxon>
        <taxon>Clostridiales Family XVII. Incertae Sedis</taxon>
        <taxon>Sulfobacillus</taxon>
    </lineage>
</organism>
<keyword evidence="2" id="KW-0378">Hydrolase</keyword>
<gene>
    <name evidence="2" type="ORF">HIJ39_15600</name>
</gene>
<dbReference type="GO" id="GO:0016787">
    <property type="term" value="F:hydrolase activity"/>
    <property type="evidence" value="ECO:0007669"/>
    <property type="project" value="UniProtKB-KW"/>
</dbReference>
<evidence type="ECO:0000313" key="3">
    <source>
        <dbReference type="Proteomes" id="UP000533476"/>
    </source>
</evidence>
<dbReference type="Pfam" id="PF00753">
    <property type="entry name" value="Lactamase_B"/>
    <property type="match status" value="1"/>
</dbReference>
<dbReference type="InterPro" id="IPR036866">
    <property type="entry name" value="RibonucZ/Hydroxyglut_hydro"/>
</dbReference>
<reference evidence="2 3" key="1">
    <citation type="submission" date="2020-04" db="EMBL/GenBank/DDBJ databases">
        <authorList>
            <person name="Zhang R."/>
            <person name="Schippers A."/>
        </authorList>
    </citation>
    <scope>NUCLEOTIDE SEQUENCE [LARGE SCALE GENOMIC DNA]</scope>
    <source>
        <strain evidence="2 3">DSM 109850</strain>
    </source>
</reference>